<dbReference type="Proteomes" id="UP001597393">
    <property type="component" value="Unassembled WGS sequence"/>
</dbReference>
<evidence type="ECO:0000259" key="1">
    <source>
        <dbReference type="Pfam" id="PF14491"/>
    </source>
</evidence>
<sequence>MHNRAIAAKSASSIFYEEYNDVDIYIEDTGEGYRKIFKELLNKALGKKFNIEQVFPLGNRSQVIDQCKKNQESDGRKKVYIVDGDLHILNYETDDELKGLYVLPRYCIENYLFCENAINETADEEECEMDEDEIRSKIDFEYWLSENEQTLVDLFIIYAICHRYIPDEQTVGYKVSKLCSSNSGIVNPDKVMERKESLLSKLIPILGEEKLQQEINSIKERINRDDRKLLKFVSGKDYLFPLIITRLQSIMRFPSNSISVRLRLAKKANADELKNLENYIFE</sequence>
<evidence type="ECO:0000313" key="2">
    <source>
        <dbReference type="EMBL" id="MFD2599041.1"/>
    </source>
</evidence>
<dbReference type="Pfam" id="PF14491">
    <property type="entry name" value="DUF4435"/>
    <property type="match status" value="1"/>
</dbReference>
<dbReference type="RefSeq" id="WP_380869170.1">
    <property type="nucleotide sequence ID" value="NZ_JBHUMA010000006.1"/>
</dbReference>
<gene>
    <name evidence="2" type="ORF">ACFSQ3_08755</name>
</gene>
<comment type="caution">
    <text evidence="2">The sequence shown here is derived from an EMBL/GenBank/DDBJ whole genome shotgun (WGS) entry which is preliminary data.</text>
</comment>
<protein>
    <submittedName>
        <fullName evidence="2">DUF4435 domain-containing protein</fullName>
    </submittedName>
</protein>
<keyword evidence="3" id="KW-1185">Reference proteome</keyword>
<accession>A0ABW5NIU4</accession>
<dbReference type="InterPro" id="IPR029492">
    <property type="entry name" value="DUF4435"/>
</dbReference>
<evidence type="ECO:0000313" key="3">
    <source>
        <dbReference type="Proteomes" id="UP001597393"/>
    </source>
</evidence>
<feature type="domain" description="DUF4435" evidence="1">
    <location>
        <begin position="21"/>
        <end position="248"/>
    </location>
</feature>
<proteinExistence type="predicted"/>
<reference evidence="3" key="1">
    <citation type="journal article" date="2019" name="Int. J. Syst. Evol. Microbiol.">
        <title>The Global Catalogue of Microorganisms (GCM) 10K type strain sequencing project: providing services to taxonomists for standard genome sequencing and annotation.</title>
        <authorList>
            <consortium name="The Broad Institute Genomics Platform"/>
            <consortium name="The Broad Institute Genome Sequencing Center for Infectious Disease"/>
            <person name="Wu L."/>
            <person name="Ma J."/>
        </authorList>
    </citation>
    <scope>NUCLEOTIDE SEQUENCE [LARGE SCALE GENOMIC DNA]</scope>
    <source>
        <strain evidence="3">KCTC 42248</strain>
    </source>
</reference>
<organism evidence="2 3">
    <name type="scientific">Sphingobacterium corticis</name>
    <dbReference type="NCBI Taxonomy" id="1812823"/>
    <lineage>
        <taxon>Bacteria</taxon>
        <taxon>Pseudomonadati</taxon>
        <taxon>Bacteroidota</taxon>
        <taxon>Sphingobacteriia</taxon>
        <taxon>Sphingobacteriales</taxon>
        <taxon>Sphingobacteriaceae</taxon>
        <taxon>Sphingobacterium</taxon>
    </lineage>
</organism>
<dbReference type="EMBL" id="JBHUMA010000006">
    <property type="protein sequence ID" value="MFD2599041.1"/>
    <property type="molecule type" value="Genomic_DNA"/>
</dbReference>
<name>A0ABW5NIU4_9SPHI</name>